<gene>
    <name evidence="1" type="ORF">CUN60_06825</name>
</gene>
<protein>
    <submittedName>
        <fullName evidence="1">Uncharacterized protein</fullName>
    </submittedName>
</protein>
<evidence type="ECO:0000313" key="1">
    <source>
        <dbReference type="EMBL" id="AUR52023.1"/>
    </source>
</evidence>
<keyword evidence="2" id="KW-1185">Reference proteome</keyword>
<dbReference type="EMBL" id="CP024847">
    <property type="protein sequence ID" value="AUR52023.1"/>
    <property type="molecule type" value="Genomic_DNA"/>
</dbReference>
<accession>A0A2I7N6C5</accession>
<proteinExistence type="predicted"/>
<reference evidence="2" key="1">
    <citation type="submission" date="2017-11" db="EMBL/GenBank/DDBJ databases">
        <authorList>
            <person name="Chan K.G."/>
            <person name="Lee L.S."/>
        </authorList>
    </citation>
    <scope>NUCLEOTIDE SEQUENCE [LARGE SCALE GENOMIC DNA]</scope>
    <source>
        <strain evidence="2">DSM 100970</strain>
    </source>
</reference>
<name>A0A2I7N6C5_9NEIS</name>
<dbReference type="AlphaFoldDB" id="A0A2I7N6C5"/>
<dbReference type="KEGG" id="nba:CUN60_06825"/>
<dbReference type="Proteomes" id="UP000236655">
    <property type="component" value="Chromosome"/>
</dbReference>
<sequence length="68" mass="8010">MVERLLDYLVPVKYRAEHGIILDRWTLFKNVHGSIRLSIWEDADVSVPMRRDLIRLLNWRGGDFSGTL</sequence>
<organism evidence="1 2">
    <name type="scientific">Aquella oligotrophica</name>
    <dbReference type="NCBI Taxonomy" id="2067065"/>
    <lineage>
        <taxon>Bacteria</taxon>
        <taxon>Pseudomonadati</taxon>
        <taxon>Pseudomonadota</taxon>
        <taxon>Betaproteobacteria</taxon>
        <taxon>Neisseriales</taxon>
        <taxon>Neisseriaceae</taxon>
        <taxon>Aquella</taxon>
    </lineage>
</organism>
<evidence type="ECO:0000313" key="2">
    <source>
        <dbReference type="Proteomes" id="UP000236655"/>
    </source>
</evidence>